<feature type="region of interest" description="Disordered" evidence="4">
    <location>
        <begin position="1191"/>
        <end position="1217"/>
    </location>
</feature>
<organism evidence="6 7">
    <name type="scientific">Streptosporangium sandarakinum</name>
    <dbReference type="NCBI Taxonomy" id="1260955"/>
    <lineage>
        <taxon>Bacteria</taxon>
        <taxon>Bacillati</taxon>
        <taxon>Actinomycetota</taxon>
        <taxon>Actinomycetes</taxon>
        <taxon>Streptosporangiales</taxon>
        <taxon>Streptosporangiaceae</taxon>
        <taxon>Streptosporangium</taxon>
    </lineage>
</organism>
<feature type="region of interest" description="Disordered" evidence="4">
    <location>
        <begin position="182"/>
        <end position="233"/>
    </location>
</feature>
<dbReference type="CDD" id="cd19531">
    <property type="entry name" value="LCL_NRPS-like"/>
    <property type="match status" value="1"/>
</dbReference>
<dbReference type="GO" id="GO:0043041">
    <property type="term" value="P:amino acid activation for nonribosomal peptide biosynthetic process"/>
    <property type="evidence" value="ECO:0007669"/>
    <property type="project" value="TreeGrafter"/>
</dbReference>
<protein>
    <submittedName>
        <fullName evidence="6">Amino acid adenylation domain-containing protein</fullName>
    </submittedName>
</protein>
<dbReference type="InterPro" id="IPR020806">
    <property type="entry name" value="PKS_PP-bd"/>
</dbReference>
<dbReference type="Pfam" id="PF00501">
    <property type="entry name" value="AMP-binding"/>
    <property type="match status" value="2"/>
</dbReference>
<dbReference type="GO" id="GO:0047527">
    <property type="term" value="F:2,3-dihydroxybenzoate-serine ligase activity"/>
    <property type="evidence" value="ECO:0007669"/>
    <property type="project" value="TreeGrafter"/>
</dbReference>
<proteinExistence type="predicted"/>
<feature type="compositionally biased region" description="Gly residues" evidence="4">
    <location>
        <begin position="1714"/>
        <end position="1724"/>
    </location>
</feature>
<comment type="cofactor">
    <cofactor evidence="1">
        <name>pantetheine 4'-phosphate</name>
        <dbReference type="ChEBI" id="CHEBI:47942"/>
    </cofactor>
</comment>
<gene>
    <name evidence="6" type="ORF">HDA43_000779</name>
</gene>
<dbReference type="InterPro" id="IPR029058">
    <property type="entry name" value="AB_hydrolase_fold"/>
</dbReference>
<dbReference type="InterPro" id="IPR023213">
    <property type="entry name" value="CAT-like_dom_sf"/>
</dbReference>
<comment type="caution">
    <text evidence="6">The sequence shown here is derived from an EMBL/GenBank/DDBJ whole genome shotgun (WGS) entry which is preliminary data.</text>
</comment>
<evidence type="ECO:0000256" key="1">
    <source>
        <dbReference type="ARBA" id="ARBA00001957"/>
    </source>
</evidence>
<evidence type="ECO:0000256" key="2">
    <source>
        <dbReference type="ARBA" id="ARBA00022450"/>
    </source>
</evidence>
<feature type="region of interest" description="Disordered" evidence="4">
    <location>
        <begin position="1121"/>
        <end position="1143"/>
    </location>
</feature>
<dbReference type="Pfam" id="PF13193">
    <property type="entry name" value="AMP-binding_C"/>
    <property type="match status" value="2"/>
</dbReference>
<keyword evidence="2" id="KW-0596">Phosphopantetheine</keyword>
<dbReference type="InterPro" id="IPR042099">
    <property type="entry name" value="ANL_N_sf"/>
</dbReference>
<dbReference type="PROSITE" id="PS00012">
    <property type="entry name" value="PHOSPHOPANTETHEINE"/>
    <property type="match status" value="1"/>
</dbReference>
<evidence type="ECO:0000313" key="6">
    <source>
        <dbReference type="EMBL" id="NYF38620.1"/>
    </source>
</evidence>
<dbReference type="PANTHER" id="PTHR45527:SF1">
    <property type="entry name" value="FATTY ACID SYNTHASE"/>
    <property type="match status" value="1"/>
</dbReference>
<feature type="region of interest" description="Disordered" evidence="4">
    <location>
        <begin position="1705"/>
        <end position="1770"/>
    </location>
</feature>
<dbReference type="InterPro" id="IPR020845">
    <property type="entry name" value="AMP-binding_CS"/>
</dbReference>
<evidence type="ECO:0000259" key="5">
    <source>
        <dbReference type="PROSITE" id="PS50075"/>
    </source>
</evidence>
<dbReference type="Pfam" id="PF00550">
    <property type="entry name" value="PP-binding"/>
    <property type="match status" value="2"/>
</dbReference>
<dbReference type="Gene3D" id="3.30.559.10">
    <property type="entry name" value="Chloramphenicol acetyltransferase-like domain"/>
    <property type="match status" value="1"/>
</dbReference>
<feature type="region of interest" description="Disordered" evidence="4">
    <location>
        <begin position="887"/>
        <end position="906"/>
    </location>
</feature>
<dbReference type="InterPro" id="IPR036736">
    <property type="entry name" value="ACP-like_sf"/>
</dbReference>
<dbReference type="Gene3D" id="3.40.50.1820">
    <property type="entry name" value="alpha/beta hydrolase"/>
    <property type="match status" value="1"/>
</dbReference>
<dbReference type="Gene3D" id="3.30.559.30">
    <property type="entry name" value="Nonribosomal peptide synthetase, condensation domain"/>
    <property type="match status" value="1"/>
</dbReference>
<dbReference type="InterPro" id="IPR025110">
    <property type="entry name" value="AMP-bd_C"/>
</dbReference>
<dbReference type="GO" id="GO:0009366">
    <property type="term" value="C:enterobactin synthetase complex"/>
    <property type="evidence" value="ECO:0007669"/>
    <property type="project" value="TreeGrafter"/>
</dbReference>
<dbReference type="GO" id="GO:0031177">
    <property type="term" value="F:phosphopantetheine binding"/>
    <property type="evidence" value="ECO:0007669"/>
    <property type="project" value="InterPro"/>
</dbReference>
<feature type="compositionally biased region" description="Pro residues" evidence="4">
    <location>
        <begin position="194"/>
        <end position="203"/>
    </location>
</feature>
<dbReference type="RefSeq" id="WP_179818328.1">
    <property type="nucleotide sequence ID" value="NZ_JACCCO010000001.1"/>
</dbReference>
<dbReference type="SUPFAM" id="SSF56801">
    <property type="entry name" value="Acetyl-CoA synthetase-like"/>
    <property type="match status" value="2"/>
</dbReference>
<sequence>MLEAMREDPSSASLPGTRHVSSPAETPAEAPAGTPPATPVPVEWTSGPSHVSPRTTLCDLIAAQAARSPGAPAVRQWDALLTYRDLLSSATALAARLRALGVGPEVRVGLCLRRTPLMPVAALGVMLAGGAYVPLDPGHPRRRLQEVIEDAAIGVVVADEDGRGLLRECGCTLVVPEIVSSPAEPSPAGLSPTGPLPSEPSPSEPILTGRPPADPSSGVPGSGVSVSGEVPVSGDARPGNAAYVLYTSGSTGRPKGVVVDHASAVAFVTAAVARFGLDASCRSIAFSALGFDVSVLDMFAPLAAGGCVRLVPDEDRVDPGRLQRFLEAHEVTWGFVPPALLPLVDPARLPRLRDLVTAGEPPGPEQVARWSAYARFHNWYGPTETTVCVVGAELSGVWDRPLPIGRPLAGCRAHVLDDRMRECPVGVPGELHIGGPQVSRGYLGRPGLTAERFVPDPFSAEPGARLYRTGDRVAWQEDGRIAFMGRLDRQVKVQGQRVEIGEVESVVRAHPGVLQAVVDVPGELVAYVAPLDAPDLAALREHCALRLPPYMVPTRVVRVAALPLNASGKVDLGALRTAHGPVAAGSGTDGGLAAIWSRVLQAPPPEADDDFFAVGGHSLRAMRLVAAVRAELGREISVEDVHSARVYGALAARVAGAPRVGGSGRGGGHAEDGAPPENEDVRDGVPGASGAAARPVPSAGVAGSAVGPALSAAQRRMWFVERLAPDTPAHNIAMAERVRGPLDAGALERALGAVVARHEALRWRVPAEDGVPRVSVAPAGPVPLPVEDLSGLAADAREAALARVLDREARERFDLAAGPLLRARLVRLAADEHVVAVTVHHIVFDGWSQDVFFRDLGVAYRGGALEPVGVSFGDYVRWARERDGGASGAGLPADGASGAEATGDGASGSGFSGGGVSAGGASGEALEWWCAHLEGAPTVVDLPRDAPRPPVQTFRGAVRRAGLDGELGGRVRRLAAELGVTPYPVLLAAFGELVARLTGERDLLVGTPYADRGRAAFAELVGMCVRMLPLRLRQDGDASFAESVLRCRDELAEVVARGDVPLERVVEALRVPRDLGRNPVTQVLFNMYDFAGAKLDLPGCTAEPLAAGLPGSLFDLTLYVAAEPGPEPGPGPEAGSGAEPGPGSAGGYALQLVYNPDLFSAARMEALLTGYACLLEDLLARPDEPVRLARTAKDPADGEPAGSGSPPVWDGPGLPESLRAGAVAEGSGRVLDGAALASLRDRVAGAVRGAGVEPGQAVAVLASRVPELPGVLLGVLVSGARWVVLDPAYPVAVLARQAEAAGAVAVLRCPGAPGGADLPMPAGLREIVPSDGWEVAPADADAPGAGPCPARGYLSLTSGTTGEPKPVVTGEGPLAHFAHWYVETFGVSPADRFALLSGLAHDPALRDLFVPLVAGARLCVPEAATVRDPLRLAGWLREHRVTVLHLTPQLARMLCGTGGVLPDVRLVATGGDRLTFADAGRLRRLAPAARVVAFYGTTETPQAHAWYEVPPGAAESAEPVPAGRGVEGSELLVLAGHGGRAGVGELGEVVVRSANLADGYLDAELTRARFTAEGFRTGDLGRLNPDGTVTLAGRRDDQVKVRGFRVEPGGVEAALAAHPAVRSAAVVAVGGGAGGAGGGREAVLYGYAVPVRPGVSSARLLEHLRGVLPEYAVPAGVEVVAALPLTPNGKVDRAALRLRAPGPAAMSAGRGHALDGGPGGGPAGVPGLDPAAMSAGRGHGPAGGPGGGPAKVPGRGAGGGPGGEPSGPTERAVAEVWRAVLGVPRVRATDNFFEIGGHSLAIAAVQARLAGVLGREVPVVDLFRHPTVRALAAHLDGGGDSPGLDRAARRLAVRRDRMRGRARRPD</sequence>
<evidence type="ECO:0000256" key="4">
    <source>
        <dbReference type="SAM" id="MobiDB-lite"/>
    </source>
</evidence>
<feature type="region of interest" description="Disordered" evidence="4">
    <location>
        <begin position="1"/>
        <end position="50"/>
    </location>
</feature>
<feature type="domain" description="Carrier" evidence="5">
    <location>
        <begin position="1764"/>
        <end position="1839"/>
    </location>
</feature>
<feature type="compositionally biased region" description="Low complexity" evidence="4">
    <location>
        <begin position="23"/>
        <end position="32"/>
    </location>
</feature>
<feature type="compositionally biased region" description="Gly residues" evidence="4">
    <location>
        <begin position="1132"/>
        <end position="1143"/>
    </location>
</feature>
<dbReference type="InterPro" id="IPR000873">
    <property type="entry name" value="AMP-dep_synth/lig_dom"/>
</dbReference>
<accession>A0A852URI4</accession>
<dbReference type="InterPro" id="IPR045851">
    <property type="entry name" value="AMP-bd_C_sf"/>
</dbReference>
<evidence type="ECO:0000313" key="7">
    <source>
        <dbReference type="Proteomes" id="UP000576393"/>
    </source>
</evidence>
<feature type="compositionally biased region" description="Low complexity" evidence="4">
    <location>
        <begin position="1725"/>
        <end position="1736"/>
    </location>
</feature>
<keyword evidence="7" id="KW-1185">Reference proteome</keyword>
<dbReference type="InterPro" id="IPR006162">
    <property type="entry name" value="Ppantetheine_attach_site"/>
</dbReference>
<dbReference type="GO" id="GO:0008610">
    <property type="term" value="P:lipid biosynthetic process"/>
    <property type="evidence" value="ECO:0007669"/>
    <property type="project" value="UniProtKB-ARBA"/>
</dbReference>
<dbReference type="SUPFAM" id="SSF47336">
    <property type="entry name" value="ACP-like"/>
    <property type="match status" value="2"/>
</dbReference>
<dbReference type="EMBL" id="JACCCO010000001">
    <property type="protein sequence ID" value="NYF38620.1"/>
    <property type="molecule type" value="Genomic_DNA"/>
</dbReference>
<reference evidence="6 7" key="1">
    <citation type="submission" date="2020-07" db="EMBL/GenBank/DDBJ databases">
        <title>Sequencing the genomes of 1000 actinobacteria strains.</title>
        <authorList>
            <person name="Klenk H.-P."/>
        </authorList>
    </citation>
    <scope>NUCLEOTIDE SEQUENCE [LARGE SCALE GENOMIC DNA]</scope>
    <source>
        <strain evidence="6 7">DSM 45763</strain>
    </source>
</reference>
<name>A0A852URI4_9ACTN</name>
<dbReference type="NCBIfam" id="TIGR01733">
    <property type="entry name" value="AA-adenyl-dom"/>
    <property type="match status" value="1"/>
</dbReference>
<dbReference type="Gene3D" id="1.10.1200.10">
    <property type="entry name" value="ACP-like"/>
    <property type="match status" value="1"/>
</dbReference>
<dbReference type="PANTHER" id="PTHR45527">
    <property type="entry name" value="NONRIBOSOMAL PEPTIDE SYNTHETASE"/>
    <property type="match status" value="1"/>
</dbReference>
<dbReference type="PROSITE" id="PS00455">
    <property type="entry name" value="AMP_BINDING"/>
    <property type="match status" value="2"/>
</dbReference>
<dbReference type="Pfam" id="PF00668">
    <property type="entry name" value="Condensation"/>
    <property type="match status" value="2"/>
</dbReference>
<dbReference type="Gene3D" id="3.40.50.12780">
    <property type="entry name" value="N-terminal domain of ligase-like"/>
    <property type="match status" value="2"/>
</dbReference>
<feature type="region of interest" description="Disordered" evidence="4">
    <location>
        <begin position="658"/>
        <end position="700"/>
    </location>
</feature>
<dbReference type="InterPro" id="IPR010071">
    <property type="entry name" value="AA_adenyl_dom"/>
</dbReference>
<dbReference type="PROSITE" id="PS50075">
    <property type="entry name" value="CARRIER"/>
    <property type="match status" value="2"/>
</dbReference>
<feature type="compositionally biased region" description="Low complexity" evidence="4">
    <location>
        <begin position="215"/>
        <end position="233"/>
    </location>
</feature>
<dbReference type="Gene3D" id="3.40.50.980">
    <property type="match status" value="1"/>
</dbReference>
<dbReference type="InterPro" id="IPR001242">
    <property type="entry name" value="Condensation_dom"/>
</dbReference>
<dbReference type="SMART" id="SM00823">
    <property type="entry name" value="PKS_PP"/>
    <property type="match status" value="2"/>
</dbReference>
<dbReference type="SUPFAM" id="SSF52777">
    <property type="entry name" value="CoA-dependent acyltransferases"/>
    <property type="match status" value="2"/>
</dbReference>
<dbReference type="GO" id="GO:0005829">
    <property type="term" value="C:cytosol"/>
    <property type="evidence" value="ECO:0007669"/>
    <property type="project" value="TreeGrafter"/>
</dbReference>
<feature type="compositionally biased region" description="Gly residues" evidence="4">
    <location>
        <begin position="1737"/>
        <end position="1765"/>
    </location>
</feature>
<keyword evidence="3" id="KW-0597">Phosphoprotein</keyword>
<evidence type="ECO:0000256" key="3">
    <source>
        <dbReference type="ARBA" id="ARBA00022553"/>
    </source>
</evidence>
<dbReference type="GO" id="GO:0009239">
    <property type="term" value="P:enterobactin biosynthetic process"/>
    <property type="evidence" value="ECO:0007669"/>
    <property type="project" value="TreeGrafter"/>
</dbReference>
<feature type="domain" description="Carrier" evidence="5">
    <location>
        <begin position="583"/>
        <end position="658"/>
    </location>
</feature>
<dbReference type="CDD" id="cd05930">
    <property type="entry name" value="A_NRPS"/>
    <property type="match status" value="1"/>
</dbReference>
<dbReference type="Gene3D" id="3.30.300.30">
    <property type="match status" value="2"/>
</dbReference>
<dbReference type="Proteomes" id="UP000576393">
    <property type="component" value="Unassembled WGS sequence"/>
</dbReference>
<dbReference type="InterPro" id="IPR009081">
    <property type="entry name" value="PP-bd_ACP"/>
</dbReference>